<sequence>MVTADADPTAPEVDEMDDAQPPPSSSSSSSSSSLRSFVAGGVGGACSVLVGYPLDLVKVRMQTASAGGGGGGGDRGSSTTTTTTVSGVLSETIRREGPRGLFRGVAAPLFTVAPVMAVAFWGYDVGRRAARSCSGGTRAEELSGAEVCVAGAISALPTSVILGPTERIKCLLQAQSNGAGGGKKTTEYAGALDCTRKVWEEGGARSLFRGTGMMFAREIPGTVAYFATYEYVKGEIMVLQGVDPKDGRLSLPAVTVAGGLAGMAYWSVGITIVADVVKSRYQTAPLGEYERYADVYRALVKEGGYAGLFRGLRPAILRAIPASMACFLGMEATRKVLEFI</sequence>
<keyword evidence="3 10" id="KW-0813">Transport</keyword>
<accession>A0ABD3NW90</accession>
<dbReference type="InterPro" id="IPR023395">
    <property type="entry name" value="MCP_dom_sf"/>
</dbReference>
<feature type="repeat" description="Solcar" evidence="9">
    <location>
        <begin position="249"/>
        <end position="336"/>
    </location>
</feature>
<dbReference type="SUPFAM" id="SSF103506">
    <property type="entry name" value="Mitochondrial carrier"/>
    <property type="match status" value="1"/>
</dbReference>
<feature type="repeat" description="Solcar" evidence="9">
    <location>
        <begin position="31"/>
        <end position="129"/>
    </location>
</feature>
<protein>
    <recommendedName>
        <fullName evidence="15">Mitochondrial carrier protein</fullName>
    </recommendedName>
</protein>
<keyword evidence="8 9" id="KW-0472">Membrane</keyword>
<evidence type="ECO:0000256" key="6">
    <source>
        <dbReference type="ARBA" id="ARBA00022989"/>
    </source>
</evidence>
<dbReference type="EMBL" id="JALLAZ020001151">
    <property type="protein sequence ID" value="KAL3779666.1"/>
    <property type="molecule type" value="Genomic_DNA"/>
</dbReference>
<evidence type="ECO:0000256" key="8">
    <source>
        <dbReference type="ARBA" id="ARBA00023136"/>
    </source>
</evidence>
<gene>
    <name evidence="13" type="ORF">ACHAW5_008687</name>
</gene>
<evidence type="ECO:0000256" key="7">
    <source>
        <dbReference type="ARBA" id="ARBA00023128"/>
    </source>
</evidence>
<organism evidence="13 14">
    <name type="scientific">Stephanodiscus triporus</name>
    <dbReference type="NCBI Taxonomy" id="2934178"/>
    <lineage>
        <taxon>Eukaryota</taxon>
        <taxon>Sar</taxon>
        <taxon>Stramenopiles</taxon>
        <taxon>Ochrophyta</taxon>
        <taxon>Bacillariophyta</taxon>
        <taxon>Coscinodiscophyceae</taxon>
        <taxon>Thalassiosirophycidae</taxon>
        <taxon>Stephanodiscales</taxon>
        <taxon>Stephanodiscaceae</taxon>
        <taxon>Stephanodiscus</taxon>
    </lineage>
</organism>
<keyword evidence="7" id="KW-0496">Mitochondrion</keyword>
<name>A0ABD3NW90_9STRA</name>
<evidence type="ECO:0008006" key="15">
    <source>
        <dbReference type="Google" id="ProtNLM"/>
    </source>
</evidence>
<evidence type="ECO:0000256" key="10">
    <source>
        <dbReference type="RuleBase" id="RU000488"/>
    </source>
</evidence>
<evidence type="ECO:0000313" key="13">
    <source>
        <dbReference type="EMBL" id="KAL3779666.1"/>
    </source>
</evidence>
<evidence type="ECO:0000256" key="11">
    <source>
        <dbReference type="SAM" id="MobiDB-lite"/>
    </source>
</evidence>
<evidence type="ECO:0000256" key="5">
    <source>
        <dbReference type="ARBA" id="ARBA00022737"/>
    </source>
</evidence>
<evidence type="ECO:0000256" key="3">
    <source>
        <dbReference type="ARBA" id="ARBA00022448"/>
    </source>
</evidence>
<dbReference type="Pfam" id="PF00153">
    <property type="entry name" value="Mito_carr"/>
    <property type="match status" value="3"/>
</dbReference>
<keyword evidence="14" id="KW-1185">Reference proteome</keyword>
<dbReference type="InterPro" id="IPR018108">
    <property type="entry name" value="MCP_transmembrane"/>
</dbReference>
<evidence type="ECO:0000256" key="12">
    <source>
        <dbReference type="SAM" id="Phobius"/>
    </source>
</evidence>
<feature type="compositionally biased region" description="Gly residues" evidence="11">
    <location>
        <begin position="66"/>
        <end position="75"/>
    </location>
</feature>
<feature type="region of interest" description="Disordered" evidence="11">
    <location>
        <begin position="65"/>
        <end position="91"/>
    </location>
</feature>
<comment type="subcellular location">
    <subcellularLocation>
        <location evidence="1">Mitochondrion membrane</location>
        <topology evidence="1">Multi-pass membrane protein</topology>
    </subcellularLocation>
</comment>
<dbReference type="PROSITE" id="PS50920">
    <property type="entry name" value="SOLCAR"/>
    <property type="match status" value="3"/>
</dbReference>
<evidence type="ECO:0000313" key="14">
    <source>
        <dbReference type="Proteomes" id="UP001530315"/>
    </source>
</evidence>
<feature type="region of interest" description="Disordered" evidence="11">
    <location>
        <begin position="1"/>
        <end position="33"/>
    </location>
</feature>
<dbReference type="Gene3D" id="1.50.40.10">
    <property type="entry name" value="Mitochondrial carrier domain"/>
    <property type="match status" value="2"/>
</dbReference>
<keyword evidence="4 9" id="KW-0812">Transmembrane</keyword>
<proteinExistence type="inferred from homology"/>
<keyword evidence="5" id="KW-0677">Repeat</keyword>
<feature type="transmembrane region" description="Helical" evidence="12">
    <location>
        <begin position="34"/>
        <end position="54"/>
    </location>
</feature>
<dbReference type="AlphaFoldDB" id="A0ABD3NW90"/>
<feature type="repeat" description="Solcar" evidence="9">
    <location>
        <begin position="142"/>
        <end position="235"/>
    </location>
</feature>
<dbReference type="GO" id="GO:0031966">
    <property type="term" value="C:mitochondrial membrane"/>
    <property type="evidence" value="ECO:0007669"/>
    <property type="project" value="UniProtKB-SubCell"/>
</dbReference>
<reference evidence="13 14" key="1">
    <citation type="submission" date="2024-10" db="EMBL/GenBank/DDBJ databases">
        <title>Updated reference genomes for cyclostephanoid diatoms.</title>
        <authorList>
            <person name="Roberts W.R."/>
            <person name="Alverson A.J."/>
        </authorList>
    </citation>
    <scope>NUCLEOTIDE SEQUENCE [LARGE SCALE GENOMIC DNA]</scope>
    <source>
        <strain evidence="13 14">AJA276-08</strain>
    </source>
</reference>
<evidence type="ECO:0000256" key="4">
    <source>
        <dbReference type="ARBA" id="ARBA00022692"/>
    </source>
</evidence>
<feature type="transmembrane region" description="Helical" evidence="12">
    <location>
        <begin position="101"/>
        <end position="123"/>
    </location>
</feature>
<dbReference type="PANTHER" id="PTHR45624">
    <property type="entry name" value="MITOCHONDRIAL BASIC AMINO ACIDS TRANSPORTER-RELATED"/>
    <property type="match status" value="1"/>
</dbReference>
<dbReference type="InterPro" id="IPR050567">
    <property type="entry name" value="Mitochondrial_Carrier"/>
</dbReference>
<dbReference type="Proteomes" id="UP001530315">
    <property type="component" value="Unassembled WGS sequence"/>
</dbReference>
<feature type="compositionally biased region" description="Low complexity" evidence="11">
    <location>
        <begin position="76"/>
        <end position="88"/>
    </location>
</feature>
<evidence type="ECO:0000256" key="2">
    <source>
        <dbReference type="ARBA" id="ARBA00006375"/>
    </source>
</evidence>
<dbReference type="PANTHER" id="PTHR45624:SF4">
    <property type="entry name" value="CONGESTED-LIKE TRACHEA PROTEIN-RELATED"/>
    <property type="match status" value="1"/>
</dbReference>
<evidence type="ECO:0000256" key="1">
    <source>
        <dbReference type="ARBA" id="ARBA00004225"/>
    </source>
</evidence>
<comment type="similarity">
    <text evidence="2 10">Belongs to the mitochondrial carrier (TC 2.A.29) family.</text>
</comment>
<keyword evidence="6 12" id="KW-1133">Transmembrane helix</keyword>
<evidence type="ECO:0000256" key="9">
    <source>
        <dbReference type="PROSITE-ProRule" id="PRU00282"/>
    </source>
</evidence>
<comment type="caution">
    <text evidence="13">The sequence shown here is derived from an EMBL/GenBank/DDBJ whole genome shotgun (WGS) entry which is preliminary data.</text>
</comment>